<organism evidence="2 3">
    <name type="scientific">Cytospora mali</name>
    <name type="common">Apple Valsa canker fungus</name>
    <name type="synonym">Valsa mali</name>
    <dbReference type="NCBI Taxonomy" id="578113"/>
    <lineage>
        <taxon>Eukaryota</taxon>
        <taxon>Fungi</taxon>
        <taxon>Dikarya</taxon>
        <taxon>Ascomycota</taxon>
        <taxon>Pezizomycotina</taxon>
        <taxon>Sordariomycetes</taxon>
        <taxon>Sordariomycetidae</taxon>
        <taxon>Diaporthales</taxon>
        <taxon>Cytosporaceae</taxon>
        <taxon>Cytospora</taxon>
    </lineage>
</organism>
<feature type="compositionally biased region" description="Basic and acidic residues" evidence="1">
    <location>
        <begin position="25"/>
        <end position="42"/>
    </location>
</feature>
<evidence type="ECO:0000313" key="2">
    <source>
        <dbReference type="EMBL" id="KUI72628.1"/>
    </source>
</evidence>
<protein>
    <submittedName>
        <fullName evidence="2">Uncharacterized protein</fullName>
    </submittedName>
</protein>
<feature type="region of interest" description="Disordered" evidence="1">
    <location>
        <begin position="1"/>
        <end position="70"/>
    </location>
</feature>
<feature type="compositionally biased region" description="Polar residues" evidence="1">
    <location>
        <begin position="402"/>
        <end position="415"/>
    </location>
</feature>
<feature type="compositionally biased region" description="Polar residues" evidence="1">
    <location>
        <begin position="328"/>
        <end position="340"/>
    </location>
</feature>
<gene>
    <name evidence="2" type="ORF">VM1G_08564</name>
</gene>
<feature type="compositionally biased region" description="Basic and acidic residues" evidence="1">
    <location>
        <begin position="126"/>
        <end position="142"/>
    </location>
</feature>
<keyword evidence="3" id="KW-1185">Reference proteome</keyword>
<feature type="compositionally biased region" description="Polar residues" evidence="1">
    <location>
        <begin position="152"/>
        <end position="164"/>
    </location>
</feature>
<dbReference type="Proteomes" id="UP000078559">
    <property type="component" value="Chromosome 9"/>
</dbReference>
<feature type="region of interest" description="Disordered" evidence="1">
    <location>
        <begin position="82"/>
        <end position="180"/>
    </location>
</feature>
<dbReference type="EMBL" id="CM003106">
    <property type="protein sequence ID" value="KUI72628.1"/>
    <property type="molecule type" value="Genomic_DNA"/>
</dbReference>
<name>A0A194W963_CYTMA</name>
<feature type="compositionally biased region" description="Polar residues" evidence="1">
    <location>
        <begin position="1"/>
        <end position="10"/>
    </location>
</feature>
<reference evidence="2" key="1">
    <citation type="submission" date="2014-12" db="EMBL/GenBank/DDBJ databases">
        <title>Genome Sequence of Valsa Canker Pathogens Uncovers a Specific Adaption of Colonization on Woody Bark.</title>
        <authorList>
            <person name="Yin Z."/>
            <person name="Liu H."/>
            <person name="Gao X."/>
            <person name="Li Z."/>
            <person name="Song N."/>
            <person name="Ke X."/>
            <person name="Dai Q."/>
            <person name="Wu Y."/>
            <person name="Sun Y."/>
            <person name="Xu J.-R."/>
            <person name="Kang Z.K."/>
            <person name="Wang L."/>
            <person name="Huang L."/>
        </authorList>
    </citation>
    <scope>NUCLEOTIDE SEQUENCE [LARGE SCALE GENOMIC DNA]</scope>
    <source>
        <strain evidence="2">03-8</strain>
    </source>
</reference>
<proteinExistence type="predicted"/>
<evidence type="ECO:0000256" key="1">
    <source>
        <dbReference type="SAM" id="MobiDB-lite"/>
    </source>
</evidence>
<feature type="compositionally biased region" description="Acidic residues" evidence="1">
    <location>
        <begin position="247"/>
        <end position="262"/>
    </location>
</feature>
<feature type="compositionally biased region" description="Basic residues" evidence="1">
    <location>
        <begin position="380"/>
        <end position="390"/>
    </location>
</feature>
<dbReference type="AlphaFoldDB" id="A0A194W963"/>
<feature type="region of interest" description="Disordered" evidence="1">
    <location>
        <begin position="243"/>
        <end position="436"/>
    </location>
</feature>
<dbReference type="OrthoDB" id="5233259at2759"/>
<feature type="compositionally biased region" description="Basic and acidic residues" evidence="1">
    <location>
        <begin position="92"/>
        <end position="119"/>
    </location>
</feature>
<sequence>MAAKRANNSHADVESTHPHALTRRNMRDFNRAERSEEARMKGESTPLTKNSGREYRTSQSSLPPLKQDVVQNITRKHKTKTYGEEVDFARPPFKEPYSEEGNKIRVKQKHAEDRAERMKATGLELNAEKEAKREKQEEEEARKKHNGAGGPNRQQFSTSVQASRVSVKPSPGIPGLPQAHSADVASLFPPEFPRFQSVQNVNDIGAYLANASYIVSVGGPPVSDLKYGVILVPVGEERLLFGKQPDNEESQDLGDAVPDEAEEQPHSRPQGSGQPGLHAVDRDSAQFRRPRFASRDRIVESIASPAVQSPVQGREDDVCAVDNGKAGTGTQRLENGSNGNAVDVDGDTQMSEADHPTGTESTELAGSAKRGQADVTTPAKSRRGSSRHTASKPQGVLKTAAGTKNTPSPVDNTTGPRALRARKPLPGSGIRASTRP</sequence>
<accession>A0A194W963</accession>
<evidence type="ECO:0000313" key="3">
    <source>
        <dbReference type="Proteomes" id="UP000078559"/>
    </source>
</evidence>